<dbReference type="InterPro" id="IPR001789">
    <property type="entry name" value="Sig_transdc_resp-reg_receiver"/>
</dbReference>
<comment type="caution">
    <text evidence="4">The sequence shown here is derived from an EMBL/GenBank/DDBJ whole genome shotgun (WGS) entry which is preliminary data.</text>
</comment>
<reference evidence="4 5" key="1">
    <citation type="journal article" date="2016" name="Nat. Commun.">
        <title>Thousands of microbial genomes shed light on interconnected biogeochemical processes in an aquifer system.</title>
        <authorList>
            <person name="Anantharaman K."/>
            <person name="Brown C.T."/>
            <person name="Hug L.A."/>
            <person name="Sharon I."/>
            <person name="Castelle C.J."/>
            <person name="Probst A.J."/>
            <person name="Thomas B.C."/>
            <person name="Singh A."/>
            <person name="Wilkins M.J."/>
            <person name="Karaoz U."/>
            <person name="Brodie E.L."/>
            <person name="Williams K.H."/>
            <person name="Hubbard S.S."/>
            <person name="Banfield J.F."/>
        </authorList>
    </citation>
    <scope>NUCLEOTIDE SEQUENCE [LARGE SCALE GENOMIC DNA]</scope>
</reference>
<evidence type="ECO:0000256" key="2">
    <source>
        <dbReference type="PROSITE-ProRule" id="PRU00169"/>
    </source>
</evidence>
<dbReference type="GO" id="GO:0000160">
    <property type="term" value="P:phosphorelay signal transduction system"/>
    <property type="evidence" value="ECO:0007669"/>
    <property type="project" value="InterPro"/>
</dbReference>
<evidence type="ECO:0000313" key="5">
    <source>
        <dbReference type="Proteomes" id="UP000178808"/>
    </source>
</evidence>
<protein>
    <recommendedName>
        <fullName evidence="3">Response regulatory domain-containing protein</fullName>
    </recommendedName>
</protein>
<keyword evidence="1 2" id="KW-0597">Phosphoprotein</keyword>
<dbReference type="Pfam" id="PF00072">
    <property type="entry name" value="Response_reg"/>
    <property type="match status" value="1"/>
</dbReference>
<dbReference type="SMART" id="SM00448">
    <property type="entry name" value="REC"/>
    <property type="match status" value="1"/>
</dbReference>
<dbReference type="PANTHER" id="PTHR44591:SF3">
    <property type="entry name" value="RESPONSE REGULATORY DOMAIN-CONTAINING PROTEIN"/>
    <property type="match status" value="1"/>
</dbReference>
<dbReference type="AlphaFoldDB" id="A0A1G1Z4R4"/>
<dbReference type="InterPro" id="IPR050595">
    <property type="entry name" value="Bact_response_regulator"/>
</dbReference>
<proteinExistence type="predicted"/>
<feature type="modified residue" description="4-aspartylphosphate" evidence="2">
    <location>
        <position position="57"/>
    </location>
</feature>
<evidence type="ECO:0000256" key="1">
    <source>
        <dbReference type="ARBA" id="ARBA00022553"/>
    </source>
</evidence>
<dbReference type="SUPFAM" id="SSF52172">
    <property type="entry name" value="CheY-like"/>
    <property type="match status" value="1"/>
</dbReference>
<evidence type="ECO:0000259" key="3">
    <source>
        <dbReference type="PROSITE" id="PS50110"/>
    </source>
</evidence>
<evidence type="ECO:0000313" key="4">
    <source>
        <dbReference type="EMBL" id="OGY59603.1"/>
    </source>
</evidence>
<accession>A0A1G1Z4R4</accession>
<dbReference type="Proteomes" id="UP000178808">
    <property type="component" value="Unassembled WGS sequence"/>
</dbReference>
<dbReference type="EMBL" id="MHIZ01000032">
    <property type="protein sequence ID" value="OGY59603.1"/>
    <property type="molecule type" value="Genomic_DNA"/>
</dbReference>
<sequence length="128" mass="14154">MVEIGAKKVLVVEDDRFLSALLERRLVKEGFHVLLAEDGDRALEIMRLEKPHLTILDIILPKKSGFEVMGLVQQEPSLQTGPIVVMTNLGQEDDVARGKSLGALEYFIKAKTSIEEIVQKVKAIVGGM</sequence>
<dbReference type="InterPro" id="IPR011006">
    <property type="entry name" value="CheY-like_superfamily"/>
</dbReference>
<organism evidence="4 5">
    <name type="scientific">Candidatus Colwellbacteria bacterium RIFCSPLOWO2_02_FULL_44_20b</name>
    <dbReference type="NCBI Taxonomy" id="1797691"/>
    <lineage>
        <taxon>Bacteria</taxon>
        <taxon>Candidatus Colwelliibacteriota</taxon>
    </lineage>
</organism>
<gene>
    <name evidence="4" type="ORF">A3I31_03180</name>
</gene>
<dbReference type="PANTHER" id="PTHR44591">
    <property type="entry name" value="STRESS RESPONSE REGULATOR PROTEIN 1"/>
    <property type="match status" value="1"/>
</dbReference>
<name>A0A1G1Z4R4_9BACT</name>
<feature type="domain" description="Response regulatory" evidence="3">
    <location>
        <begin position="8"/>
        <end position="124"/>
    </location>
</feature>
<dbReference type="Gene3D" id="3.40.50.2300">
    <property type="match status" value="1"/>
</dbReference>
<dbReference type="CDD" id="cd17574">
    <property type="entry name" value="REC_OmpR"/>
    <property type="match status" value="1"/>
</dbReference>
<dbReference type="PROSITE" id="PS50110">
    <property type="entry name" value="RESPONSE_REGULATORY"/>
    <property type="match status" value="1"/>
</dbReference>